<reference evidence="3 4" key="1">
    <citation type="submission" date="2024-01" db="EMBL/GenBank/DDBJ databases">
        <title>Draft genome sequences of three bacterial strains isolated from Acacia saligna represent a potential new species within the genus Rhizobium.</title>
        <authorList>
            <person name="Tambong J.T."/>
            <person name="Mnasri B."/>
        </authorList>
    </citation>
    <scope>NUCLEOTIDE SEQUENCE [LARGE SCALE GENOMIC DNA]</scope>
    <source>
        <strain evidence="3 4">1AS12I</strain>
    </source>
</reference>
<keyword evidence="4" id="KW-1185">Reference proteome</keyword>
<dbReference type="RefSeq" id="WP_264396754.1">
    <property type="nucleotide sequence ID" value="NZ_JBAMYB010000006.1"/>
</dbReference>
<evidence type="ECO:0000256" key="1">
    <source>
        <dbReference type="SAM" id="MobiDB-lite"/>
    </source>
</evidence>
<feature type="region of interest" description="Disordered" evidence="1">
    <location>
        <begin position="1"/>
        <end position="66"/>
    </location>
</feature>
<dbReference type="PANTHER" id="PTHR41878:SF1">
    <property type="entry name" value="TNPR PROTEIN"/>
    <property type="match status" value="1"/>
</dbReference>
<comment type="caution">
    <text evidence="3">The sequence shown here is derived from an EMBL/GenBank/DDBJ whole genome shotgun (WGS) entry which is preliminary data.</text>
</comment>
<evidence type="ECO:0000313" key="3">
    <source>
        <dbReference type="EMBL" id="MEI1248739.1"/>
    </source>
</evidence>
<feature type="domain" description="Plasmid pRiA4b Orf3-like" evidence="2">
    <location>
        <begin position="60"/>
        <end position="106"/>
    </location>
</feature>
<feature type="compositionally biased region" description="Polar residues" evidence="1">
    <location>
        <begin position="1"/>
        <end position="19"/>
    </location>
</feature>
<organism evidence="3 4">
    <name type="scientific">Rhizobium aouanii</name>
    <dbReference type="NCBI Taxonomy" id="3118145"/>
    <lineage>
        <taxon>Bacteria</taxon>
        <taxon>Pseudomonadati</taxon>
        <taxon>Pseudomonadota</taxon>
        <taxon>Alphaproteobacteria</taxon>
        <taxon>Hyphomicrobiales</taxon>
        <taxon>Rhizobiaceae</taxon>
        <taxon>Rhizobium/Agrobacterium group</taxon>
        <taxon>Rhizobium</taxon>
    </lineage>
</organism>
<protein>
    <submittedName>
        <fullName evidence="3">Plasmid pRiA4b ORF-3 family protein</fullName>
    </submittedName>
</protein>
<evidence type="ECO:0000259" key="2">
    <source>
        <dbReference type="Pfam" id="PF07929"/>
    </source>
</evidence>
<gene>
    <name evidence="3" type="ORF">V8Q02_11965</name>
</gene>
<dbReference type="Proteomes" id="UP001531129">
    <property type="component" value="Unassembled WGS sequence"/>
</dbReference>
<dbReference type="PANTHER" id="PTHR41878">
    <property type="entry name" value="LEXA REPRESSOR-RELATED"/>
    <property type="match status" value="1"/>
</dbReference>
<sequence>MQDPWSSRRTPQDQSSTPKSRPRHLRAPKPSDTDQSLVLRRREWKPSGRNTDAIDNEPRLHCPPEDIGGPWGYREFIEALADPDHERHEELIEWWGGNQFDTDVIDKPAIELALLALAKKWTRKLRSKT</sequence>
<proteinExistence type="predicted"/>
<evidence type="ECO:0000313" key="4">
    <source>
        <dbReference type="Proteomes" id="UP001531129"/>
    </source>
</evidence>
<dbReference type="EMBL" id="JBAMYC010000006">
    <property type="protein sequence ID" value="MEI1248739.1"/>
    <property type="molecule type" value="Genomic_DNA"/>
</dbReference>
<accession>A0ABU8CL83</accession>
<dbReference type="SUPFAM" id="SSF159941">
    <property type="entry name" value="MM3350-like"/>
    <property type="match status" value="1"/>
</dbReference>
<dbReference type="Pfam" id="PF07929">
    <property type="entry name" value="PRiA4_ORF3"/>
    <property type="match status" value="1"/>
</dbReference>
<dbReference type="InterPro" id="IPR012912">
    <property type="entry name" value="Plasmid_pRiA4b_Orf3-like"/>
</dbReference>
<dbReference type="Gene3D" id="3.10.290.30">
    <property type="entry name" value="MM3350-like"/>
    <property type="match status" value="1"/>
</dbReference>
<dbReference type="InterPro" id="IPR024047">
    <property type="entry name" value="MM3350-like_sf"/>
</dbReference>
<name>A0ABU8CL83_9HYPH</name>